<evidence type="ECO:0000256" key="1">
    <source>
        <dbReference type="ARBA" id="ARBA00004651"/>
    </source>
</evidence>
<proteinExistence type="predicted"/>
<dbReference type="Proteomes" id="UP001500967">
    <property type="component" value="Unassembled WGS sequence"/>
</dbReference>
<evidence type="ECO:0000313" key="8">
    <source>
        <dbReference type="EMBL" id="GAA0261174.1"/>
    </source>
</evidence>
<feature type="transmembrane region" description="Helical" evidence="7">
    <location>
        <begin position="215"/>
        <end position="238"/>
    </location>
</feature>
<keyword evidence="5 7" id="KW-0472">Membrane</keyword>
<keyword evidence="4 7" id="KW-1133">Transmembrane helix</keyword>
<feature type="transmembrane region" description="Helical" evidence="7">
    <location>
        <begin position="174"/>
        <end position="195"/>
    </location>
</feature>
<evidence type="ECO:0000256" key="6">
    <source>
        <dbReference type="SAM" id="MobiDB-lite"/>
    </source>
</evidence>
<evidence type="ECO:0000256" key="2">
    <source>
        <dbReference type="ARBA" id="ARBA00022475"/>
    </source>
</evidence>
<dbReference type="Pfam" id="PF03631">
    <property type="entry name" value="Virul_fac_BrkB"/>
    <property type="match status" value="1"/>
</dbReference>
<keyword evidence="2" id="KW-1003">Cell membrane</keyword>
<gene>
    <name evidence="8" type="ORF">GCM10009539_53410</name>
</gene>
<dbReference type="EMBL" id="BAAAGX010000020">
    <property type="protein sequence ID" value="GAA0261174.1"/>
    <property type="molecule type" value="Genomic_DNA"/>
</dbReference>
<dbReference type="PANTHER" id="PTHR30213">
    <property type="entry name" value="INNER MEMBRANE PROTEIN YHJD"/>
    <property type="match status" value="1"/>
</dbReference>
<feature type="transmembrane region" description="Helical" evidence="7">
    <location>
        <begin position="250"/>
        <end position="268"/>
    </location>
</feature>
<evidence type="ECO:0000256" key="3">
    <source>
        <dbReference type="ARBA" id="ARBA00022692"/>
    </source>
</evidence>
<reference evidence="9" key="1">
    <citation type="journal article" date="2019" name="Int. J. Syst. Evol. Microbiol.">
        <title>The Global Catalogue of Microorganisms (GCM) 10K type strain sequencing project: providing services to taxonomists for standard genome sequencing and annotation.</title>
        <authorList>
            <consortium name="The Broad Institute Genomics Platform"/>
            <consortium name="The Broad Institute Genome Sequencing Center for Infectious Disease"/>
            <person name="Wu L."/>
            <person name="Ma J."/>
        </authorList>
    </citation>
    <scope>NUCLEOTIDE SEQUENCE [LARGE SCALE GENOMIC DNA]</scope>
    <source>
        <strain evidence="9">JCM 10425</strain>
    </source>
</reference>
<comment type="subcellular location">
    <subcellularLocation>
        <location evidence="1">Cell membrane</location>
        <topology evidence="1">Multi-pass membrane protein</topology>
    </subcellularLocation>
</comment>
<keyword evidence="9" id="KW-1185">Reference proteome</keyword>
<feature type="region of interest" description="Disordered" evidence="6">
    <location>
        <begin position="342"/>
        <end position="383"/>
    </location>
</feature>
<dbReference type="InterPro" id="IPR017039">
    <property type="entry name" value="Virul_fac_BrkB"/>
</dbReference>
<accession>A0ABP3EIC4</accession>
<keyword evidence="3 7" id="KW-0812">Transmembrane</keyword>
<feature type="transmembrane region" description="Helical" evidence="7">
    <location>
        <begin position="280"/>
        <end position="306"/>
    </location>
</feature>
<evidence type="ECO:0000256" key="7">
    <source>
        <dbReference type="SAM" id="Phobius"/>
    </source>
</evidence>
<name>A0ABP3EIC4_9ACTN</name>
<sequence length="383" mass="41367">MLTLPAGRVARMRATVSRGARRALGPAFRPVVNTLRPVLTTLRFIRSMLSKAWQDRILGLSAEAAFWQLLSVPPLFLAILGVLGYAGQWTGTDLVDRTESHALRLTARLVSPAVQHDVVTPIVGELLRHGRGDVATLALVLSLWAGSSSTATFVNTVSIAYGQRDLRGAVASRLMALWLYIFTLATAVVAVPLAILGPDFVVNRLPDGWHSAAEAVIRLVYWPLTVAIVFTALSAFYHYATPLRLRWRRALPGAALALGLFVGLSWVLRLYIGRLAGDMLLFSTLAAPIVALLYFYVLAFAVLLGAELNGTLEQLHPAGPRPRHLHRVAYLWRRLAAALRGRRKPDPDELPPDEPGADPATAEPTRSASAGAAAGHSPVGSDS</sequence>
<evidence type="ECO:0000256" key="4">
    <source>
        <dbReference type="ARBA" id="ARBA00022989"/>
    </source>
</evidence>
<dbReference type="PANTHER" id="PTHR30213:SF0">
    <property type="entry name" value="UPF0761 MEMBRANE PROTEIN YIHY"/>
    <property type="match status" value="1"/>
</dbReference>
<evidence type="ECO:0000256" key="5">
    <source>
        <dbReference type="ARBA" id="ARBA00023136"/>
    </source>
</evidence>
<comment type="caution">
    <text evidence="8">The sequence shown here is derived from an EMBL/GenBank/DDBJ whole genome shotgun (WGS) entry which is preliminary data.</text>
</comment>
<evidence type="ECO:0000313" key="9">
    <source>
        <dbReference type="Proteomes" id="UP001500967"/>
    </source>
</evidence>
<protein>
    <recommendedName>
        <fullName evidence="10">YihY/virulence factor BrkB family protein</fullName>
    </recommendedName>
</protein>
<feature type="transmembrane region" description="Helical" evidence="7">
    <location>
        <begin position="134"/>
        <end position="162"/>
    </location>
</feature>
<feature type="transmembrane region" description="Helical" evidence="7">
    <location>
        <begin position="64"/>
        <end position="86"/>
    </location>
</feature>
<organism evidence="8 9">
    <name type="scientific">Cryptosporangium japonicum</name>
    <dbReference type="NCBI Taxonomy" id="80872"/>
    <lineage>
        <taxon>Bacteria</taxon>
        <taxon>Bacillati</taxon>
        <taxon>Actinomycetota</taxon>
        <taxon>Actinomycetes</taxon>
        <taxon>Cryptosporangiales</taxon>
        <taxon>Cryptosporangiaceae</taxon>
        <taxon>Cryptosporangium</taxon>
    </lineage>
</organism>
<evidence type="ECO:0008006" key="10">
    <source>
        <dbReference type="Google" id="ProtNLM"/>
    </source>
</evidence>